<keyword evidence="2" id="KW-0808">Transferase</keyword>
<dbReference type="InterPro" id="IPR003594">
    <property type="entry name" value="HATPase_dom"/>
</dbReference>
<feature type="domain" description="Histidine kinase/HSP90-like ATPase" evidence="7">
    <location>
        <begin position="471"/>
        <end position="587"/>
    </location>
</feature>
<sequence>MTDKRFVILCCKNLIAEVDAAVAGMPGASVISYPPHCGHVRSVWDTVSSYYEEAALGGSTVFFCGCGCQNTFDIPAGVMESPDFIFGGSGASLFLPEFLVRSYEKEGCMLILPGFLLKWRENAACNGLDEATAGEIYGEALSEVLLIDTAVRPGISDELAEFSKFTGLSSRIIPAGTENLRLKLESAYLKWSFEAEKAGFKQRVLECEKKAADYSMIAELTDRIIGIYDEETIIHEVLDLFVLLFSPKKISYIKSADGKPGKAISVTTGEVFPDESGREFFSSGDETGVSSSGDGFFVRVTYGGVLKGIISVKNVLFPEHLDKYLNPAQFICRIAGLSIAIAETYRELVQTVSDRNYEITERRKAERALKQANKKLSILSGITRHDILNNLMVIQGYLDLTDSLKKDSVLDGYLLNISSAASGIQRQIEFTREYEELGAEDPVWIDPGTVIRKVGQARIPVISDCKGFEIFADPMIEKVFYNLYDNTLRHGEGATEVRVSCGPEKRTGDDMPAEGKESLGYVIVFEDDGCGVPDCMKKSIFDRGVGSNTGLGLYLIREILAITGITIAETGVYGEGVRFEMTVPEGGWRIVA</sequence>
<name>A0A9E7PMB4_9EURY</name>
<dbReference type="SUPFAM" id="SSF55874">
    <property type="entry name" value="ATPase domain of HSP90 chaperone/DNA topoisomerase II/histidine kinase"/>
    <property type="match status" value="1"/>
</dbReference>
<gene>
    <name evidence="8" type="ORF">L6E24_14390</name>
</gene>
<dbReference type="EMBL" id="CP096115">
    <property type="protein sequence ID" value="UUX92500.1"/>
    <property type="molecule type" value="Genomic_DNA"/>
</dbReference>
<evidence type="ECO:0000313" key="8">
    <source>
        <dbReference type="EMBL" id="UUX92500.1"/>
    </source>
</evidence>
<evidence type="ECO:0000256" key="2">
    <source>
        <dbReference type="ARBA" id="ARBA00022679"/>
    </source>
</evidence>
<dbReference type="PANTHER" id="PTHR43065">
    <property type="entry name" value="SENSOR HISTIDINE KINASE"/>
    <property type="match status" value="1"/>
</dbReference>
<evidence type="ECO:0000256" key="5">
    <source>
        <dbReference type="ARBA" id="ARBA00022840"/>
    </source>
</evidence>
<keyword evidence="4 8" id="KW-0418">Kinase</keyword>
<keyword evidence="3" id="KW-0547">Nucleotide-binding</keyword>
<evidence type="ECO:0000256" key="4">
    <source>
        <dbReference type="ARBA" id="ARBA00022777"/>
    </source>
</evidence>
<evidence type="ECO:0000256" key="6">
    <source>
        <dbReference type="ARBA" id="ARBA00023012"/>
    </source>
</evidence>
<evidence type="ECO:0000256" key="3">
    <source>
        <dbReference type="ARBA" id="ARBA00022741"/>
    </source>
</evidence>
<dbReference type="PANTHER" id="PTHR43065:SF10">
    <property type="entry name" value="PEROXIDE STRESS-ACTIVATED HISTIDINE KINASE MAK3"/>
    <property type="match status" value="1"/>
</dbReference>
<dbReference type="Proteomes" id="UP001060368">
    <property type="component" value="Chromosome"/>
</dbReference>
<dbReference type="AlphaFoldDB" id="A0A9E7PMB4"/>
<protein>
    <submittedName>
        <fullName evidence="8">HAMP domain-containing histidine kinase</fullName>
    </submittedName>
</protein>
<dbReference type="GO" id="GO:0016301">
    <property type="term" value="F:kinase activity"/>
    <property type="evidence" value="ECO:0007669"/>
    <property type="project" value="UniProtKB-KW"/>
</dbReference>
<dbReference type="GeneID" id="74308917"/>
<dbReference type="Pfam" id="PF02518">
    <property type="entry name" value="HATPase_c"/>
    <property type="match status" value="1"/>
</dbReference>
<keyword evidence="9" id="KW-1185">Reference proteome</keyword>
<dbReference type="GO" id="GO:0005524">
    <property type="term" value="F:ATP binding"/>
    <property type="evidence" value="ECO:0007669"/>
    <property type="project" value="UniProtKB-KW"/>
</dbReference>
<dbReference type="InterPro" id="IPR036890">
    <property type="entry name" value="HATPase_C_sf"/>
</dbReference>
<evidence type="ECO:0000256" key="1">
    <source>
        <dbReference type="ARBA" id="ARBA00022553"/>
    </source>
</evidence>
<organism evidence="8 9">
    <name type="scientific">Methanoplanus endosymbiosus</name>
    <dbReference type="NCBI Taxonomy" id="33865"/>
    <lineage>
        <taxon>Archaea</taxon>
        <taxon>Methanobacteriati</taxon>
        <taxon>Methanobacteriota</taxon>
        <taxon>Stenosarchaea group</taxon>
        <taxon>Methanomicrobia</taxon>
        <taxon>Methanomicrobiales</taxon>
        <taxon>Methanomicrobiaceae</taxon>
        <taxon>Methanoplanus</taxon>
    </lineage>
</organism>
<keyword evidence="5" id="KW-0067">ATP-binding</keyword>
<keyword evidence="6" id="KW-0902">Two-component regulatory system</keyword>
<evidence type="ECO:0000259" key="7">
    <source>
        <dbReference type="SMART" id="SM00387"/>
    </source>
</evidence>
<dbReference type="GO" id="GO:0000160">
    <property type="term" value="P:phosphorelay signal transduction system"/>
    <property type="evidence" value="ECO:0007669"/>
    <property type="project" value="UniProtKB-KW"/>
</dbReference>
<dbReference type="KEGG" id="mend:L6E24_14390"/>
<dbReference type="Gene3D" id="3.30.565.10">
    <property type="entry name" value="Histidine kinase-like ATPase, C-terminal domain"/>
    <property type="match status" value="1"/>
</dbReference>
<reference evidence="8" key="1">
    <citation type="submission" date="2022-04" db="EMBL/GenBank/DDBJ databases">
        <title>Complete genome of Methanoplanus endosymbiosus DSM 3599.</title>
        <authorList>
            <person name="Chen S.-C."/>
            <person name="You Y.-T."/>
            <person name="Zhou Y.-Z."/>
            <person name="Lai M.-C."/>
        </authorList>
    </citation>
    <scope>NUCLEOTIDE SEQUENCE</scope>
    <source>
        <strain evidence="8">DSM 3599</strain>
    </source>
</reference>
<dbReference type="RefSeq" id="WP_257742648.1">
    <property type="nucleotide sequence ID" value="NZ_CP096115.1"/>
</dbReference>
<accession>A0A9E7PMB4</accession>
<evidence type="ECO:0000313" key="9">
    <source>
        <dbReference type="Proteomes" id="UP001060368"/>
    </source>
</evidence>
<keyword evidence="1" id="KW-0597">Phosphoprotein</keyword>
<proteinExistence type="predicted"/>
<dbReference type="SMART" id="SM00387">
    <property type="entry name" value="HATPase_c"/>
    <property type="match status" value="1"/>
</dbReference>